<dbReference type="InterPro" id="IPR014756">
    <property type="entry name" value="Ig_E-set"/>
</dbReference>
<feature type="domain" description="Glycosyl hydrolase family 13 catalytic" evidence="3">
    <location>
        <begin position="231"/>
        <end position="631"/>
    </location>
</feature>
<protein>
    <submittedName>
        <fullName evidence="4">Alpha-amylase</fullName>
    </submittedName>
</protein>
<comment type="caution">
    <text evidence="4">The sequence shown here is derived from an EMBL/GenBank/DDBJ whole genome shotgun (WGS) entry which is preliminary data.</text>
</comment>
<dbReference type="AlphaFoldDB" id="A0A0N0ZP42"/>
<evidence type="ECO:0000313" key="4">
    <source>
        <dbReference type="EMBL" id="KPD32302.1"/>
    </source>
</evidence>
<dbReference type="PANTHER" id="PTHR10357">
    <property type="entry name" value="ALPHA-AMYLASE FAMILY MEMBER"/>
    <property type="match status" value="1"/>
</dbReference>
<evidence type="ECO:0000256" key="1">
    <source>
        <dbReference type="ARBA" id="ARBA00022801"/>
    </source>
</evidence>
<dbReference type="CDD" id="cd02859">
    <property type="entry name" value="E_set_AMPKbeta_like_N"/>
    <property type="match status" value="1"/>
</dbReference>
<accession>A0A0N0ZP42</accession>
<dbReference type="Gene3D" id="2.60.40.10">
    <property type="entry name" value="Immunoglobulins"/>
    <property type="match status" value="1"/>
</dbReference>
<dbReference type="Pfam" id="PF00128">
    <property type="entry name" value="Alpha-amylase"/>
    <property type="match status" value="1"/>
</dbReference>
<dbReference type="InterPro" id="IPR017853">
    <property type="entry name" value="GH"/>
</dbReference>
<dbReference type="InterPro" id="IPR032640">
    <property type="entry name" value="AMPK1_CBM"/>
</dbReference>
<sequence length="712" mass="78984">MGRILAVWVWLSLALAVPVTFRYTPPSGLEVRSVSLRGSFNGWGETPMQKEDGSWAVTVDLDPGEHQYKFFINGQWPRDMCNDPTFGTPMVDPKAAGCVDDGFGGQNAVIVVQAPVAPTPPAGPVALDFTHDPLDAQFVSHADGKLSVRFRAGEGAVAAAWVEVEGKRVPMHLQLSFPGSEVWRGTLPGGVGAYRILVRTQDGKEEVFGPFNPPERPFAEVAWVGEGVGYQIFPERFYNGDPGNDALALETDEYRFNQVWQRSSGPKPHLSHWSDPPSPLHCCHQYFGGDLAGVLAKLPYLKALGVSVLYLNPIFDSGSAHGYDTHDYLKVSPKFGDKSLLRKLLDEAHRLGMRVIFDFVPNHTGLGFWAFQDVVRRGPRSPYWNWYFIKRWPFVPGDGSAYEGWWGLGSLPKLNTADPGVKRYLMEVAKYWIRFGFDGVRVDVPGDVLNPHAFFKEMRAELKAIKPDAYLVAEIWQRDPSWLRGDEFDSLMNYAIGRDILLRFAKGGSLALYNARRALADLARVYALYPEAVAGMGFNLITSHDTARLLTELGGGGLKDVPSPEARARQRLAAAMLYALPGVPVTFQGDECGFTGERPADPPHELNRYPFQWEKCHGETLAFYQELAGLRQELAALRSAVFRTYFGEGHLLAFFRGEPGEGEVLAAFNSGVEAATLPLPPGGWRDPLEGRTYRKEVAVPPLGFRYLLHLGR</sequence>
<dbReference type="SUPFAM" id="SSF51445">
    <property type="entry name" value="(Trans)glycosidases"/>
    <property type="match status" value="1"/>
</dbReference>
<keyword evidence="1" id="KW-0378">Hydrolase</keyword>
<dbReference type="PATRIC" id="fig|37636.3.peg.2535"/>
<dbReference type="InterPro" id="IPR006047">
    <property type="entry name" value="GH13_cat_dom"/>
</dbReference>
<evidence type="ECO:0000256" key="2">
    <source>
        <dbReference type="ARBA" id="ARBA00023295"/>
    </source>
</evidence>
<evidence type="ECO:0000259" key="3">
    <source>
        <dbReference type="SMART" id="SM00642"/>
    </source>
</evidence>
<dbReference type="Gene3D" id="3.90.400.10">
    <property type="entry name" value="Oligo-1,6-glucosidase, Domain 2"/>
    <property type="match status" value="1"/>
</dbReference>
<name>A0A0N0ZP42_THESC</name>
<dbReference type="SMART" id="SM00642">
    <property type="entry name" value="Aamy"/>
    <property type="match status" value="1"/>
</dbReference>
<dbReference type="CDD" id="cd11338">
    <property type="entry name" value="AmyAc_CMD"/>
    <property type="match status" value="1"/>
</dbReference>
<dbReference type="EMBL" id="LJJR01000008">
    <property type="protein sequence ID" value="KPD32302.1"/>
    <property type="molecule type" value="Genomic_DNA"/>
</dbReference>
<reference evidence="4 5" key="1">
    <citation type="submission" date="2015-09" db="EMBL/GenBank/DDBJ databases">
        <title>Draft genome sequence of Thermus scotoductus strain K1 isolated from a geothermal spring in Nagorno-Karabakh, Armenia.</title>
        <authorList>
            <person name="Saghatelyan A."/>
            <person name="Poghosyan L."/>
            <person name="Panosyan H."/>
            <person name="Birkeland N.-K."/>
        </authorList>
    </citation>
    <scope>NUCLEOTIDE SEQUENCE [LARGE SCALE GENOMIC DNA]</scope>
    <source>
        <strain evidence="4 5">K1</strain>
    </source>
</reference>
<dbReference type="GO" id="GO:0005975">
    <property type="term" value="P:carbohydrate metabolic process"/>
    <property type="evidence" value="ECO:0007669"/>
    <property type="project" value="InterPro"/>
</dbReference>
<dbReference type="InterPro" id="IPR013783">
    <property type="entry name" value="Ig-like_fold"/>
</dbReference>
<gene>
    <name evidence="4" type="ORF">AN926_03985</name>
</gene>
<keyword evidence="2" id="KW-0326">Glycosidase</keyword>
<dbReference type="InterPro" id="IPR045857">
    <property type="entry name" value="O16G_dom_2"/>
</dbReference>
<evidence type="ECO:0000313" key="5">
    <source>
        <dbReference type="Proteomes" id="UP000053099"/>
    </source>
</evidence>
<dbReference type="Gene3D" id="3.20.20.80">
    <property type="entry name" value="Glycosidases"/>
    <property type="match status" value="1"/>
</dbReference>
<dbReference type="PANTHER" id="PTHR10357:SF210">
    <property type="entry name" value="MALTODEXTRIN GLUCOSIDASE"/>
    <property type="match status" value="1"/>
</dbReference>
<dbReference type="Pfam" id="PF16561">
    <property type="entry name" value="AMPK1_CBM"/>
    <property type="match status" value="1"/>
</dbReference>
<proteinExistence type="predicted"/>
<dbReference type="Proteomes" id="UP000053099">
    <property type="component" value="Unassembled WGS sequence"/>
</dbReference>
<organism evidence="4 5">
    <name type="scientific">Thermus scotoductus</name>
    <dbReference type="NCBI Taxonomy" id="37636"/>
    <lineage>
        <taxon>Bacteria</taxon>
        <taxon>Thermotogati</taxon>
        <taxon>Deinococcota</taxon>
        <taxon>Deinococci</taxon>
        <taxon>Thermales</taxon>
        <taxon>Thermaceae</taxon>
        <taxon>Thermus</taxon>
    </lineage>
</organism>
<dbReference type="SUPFAM" id="SSF81296">
    <property type="entry name" value="E set domains"/>
    <property type="match status" value="1"/>
</dbReference>
<dbReference type="GO" id="GO:0016798">
    <property type="term" value="F:hydrolase activity, acting on glycosyl bonds"/>
    <property type="evidence" value="ECO:0007669"/>
    <property type="project" value="UniProtKB-KW"/>
</dbReference>